<dbReference type="GO" id="GO:0016705">
    <property type="term" value="F:oxidoreductase activity, acting on paired donors, with incorporation or reduction of molecular oxygen"/>
    <property type="evidence" value="ECO:0007669"/>
    <property type="project" value="InterPro"/>
</dbReference>
<keyword evidence="6" id="KW-0408">Iron</keyword>
<dbReference type="AlphaFoldDB" id="A0A1E1L1B6"/>
<dbReference type="InterPro" id="IPR047146">
    <property type="entry name" value="Cyt_P450_E_CYP52_fungi"/>
</dbReference>
<name>A0A1E1L1B6_9HELO</name>
<evidence type="ECO:0000256" key="4">
    <source>
        <dbReference type="ARBA" id="ARBA00022723"/>
    </source>
</evidence>
<comment type="similarity">
    <text evidence="2">Belongs to the cytochrome P450 family.</text>
</comment>
<sequence length="150" mass="17063">METFARFSATTVLQRKGLEFTSRGKTHLQPVFFYFTLDTSTEFLYGQSVHSQATIVGLDIPAKVSIDGAAFSHHFGAAKHLVDKRGALAKFYWLMAMKEMKKHCADVHQIIDKMINNILENKKNLLSMKDKGSRKVVRLDEHAEETQNTM</sequence>
<dbReference type="PANTHER" id="PTHR24287:SF1">
    <property type="entry name" value="P450, PUTATIVE (EUROFUNG)-RELATED"/>
    <property type="match status" value="1"/>
</dbReference>
<reference evidence="9" key="1">
    <citation type="submission" date="2016-03" db="EMBL/GenBank/DDBJ databases">
        <authorList>
            <person name="Guldener U."/>
        </authorList>
    </citation>
    <scope>NUCLEOTIDE SEQUENCE [LARGE SCALE GENOMIC DNA]</scope>
    <source>
        <strain evidence="9">04CH-RAC-A.6.1</strain>
    </source>
</reference>
<evidence type="ECO:0000256" key="7">
    <source>
        <dbReference type="ARBA" id="ARBA00023033"/>
    </source>
</evidence>
<keyword evidence="7" id="KW-0503">Monooxygenase</keyword>
<evidence type="ECO:0000256" key="1">
    <source>
        <dbReference type="ARBA" id="ARBA00001971"/>
    </source>
</evidence>
<dbReference type="Gene3D" id="1.10.630.10">
    <property type="entry name" value="Cytochrome P450"/>
    <property type="match status" value="1"/>
</dbReference>
<evidence type="ECO:0000256" key="3">
    <source>
        <dbReference type="ARBA" id="ARBA00022617"/>
    </source>
</evidence>
<keyword evidence="4" id="KW-0479">Metal-binding</keyword>
<evidence type="ECO:0000313" key="9">
    <source>
        <dbReference type="Proteomes" id="UP000178912"/>
    </source>
</evidence>
<proteinExistence type="inferred from homology"/>
<dbReference type="Proteomes" id="UP000178912">
    <property type="component" value="Unassembled WGS sequence"/>
</dbReference>
<evidence type="ECO:0000256" key="5">
    <source>
        <dbReference type="ARBA" id="ARBA00023002"/>
    </source>
</evidence>
<keyword evidence="9" id="KW-1185">Reference proteome</keyword>
<evidence type="ECO:0000313" key="8">
    <source>
        <dbReference type="EMBL" id="CZT04280.1"/>
    </source>
</evidence>
<accession>A0A1E1L1B6</accession>
<dbReference type="GO" id="GO:0020037">
    <property type="term" value="F:heme binding"/>
    <property type="evidence" value="ECO:0007669"/>
    <property type="project" value="InterPro"/>
</dbReference>
<evidence type="ECO:0000256" key="6">
    <source>
        <dbReference type="ARBA" id="ARBA00023004"/>
    </source>
</evidence>
<dbReference type="PANTHER" id="PTHR24287">
    <property type="entry name" value="P450, PUTATIVE (EUROFUNG)-RELATED"/>
    <property type="match status" value="1"/>
</dbReference>
<dbReference type="SUPFAM" id="SSF48264">
    <property type="entry name" value="Cytochrome P450"/>
    <property type="match status" value="1"/>
</dbReference>
<organism evidence="8 9">
    <name type="scientific">Rhynchosporium agropyri</name>
    <dbReference type="NCBI Taxonomy" id="914238"/>
    <lineage>
        <taxon>Eukaryota</taxon>
        <taxon>Fungi</taxon>
        <taxon>Dikarya</taxon>
        <taxon>Ascomycota</taxon>
        <taxon>Pezizomycotina</taxon>
        <taxon>Leotiomycetes</taxon>
        <taxon>Helotiales</taxon>
        <taxon>Ploettnerulaceae</taxon>
        <taxon>Rhynchosporium</taxon>
    </lineage>
</organism>
<dbReference type="GO" id="GO:0004497">
    <property type="term" value="F:monooxygenase activity"/>
    <property type="evidence" value="ECO:0007669"/>
    <property type="project" value="UniProtKB-KW"/>
</dbReference>
<dbReference type="InterPro" id="IPR036396">
    <property type="entry name" value="Cyt_P450_sf"/>
</dbReference>
<protein>
    <submittedName>
        <fullName evidence="8">Uncharacterized protein</fullName>
    </submittedName>
</protein>
<evidence type="ECO:0000256" key="2">
    <source>
        <dbReference type="ARBA" id="ARBA00010617"/>
    </source>
</evidence>
<keyword evidence="5" id="KW-0560">Oxidoreductase</keyword>
<comment type="cofactor">
    <cofactor evidence="1">
        <name>heme</name>
        <dbReference type="ChEBI" id="CHEBI:30413"/>
    </cofactor>
</comment>
<dbReference type="GO" id="GO:0005506">
    <property type="term" value="F:iron ion binding"/>
    <property type="evidence" value="ECO:0007669"/>
    <property type="project" value="InterPro"/>
</dbReference>
<keyword evidence="3" id="KW-0349">Heme</keyword>
<gene>
    <name evidence="8" type="ORF">RAG0_10779</name>
</gene>
<dbReference type="EMBL" id="FJUX01000068">
    <property type="protein sequence ID" value="CZT04280.1"/>
    <property type="molecule type" value="Genomic_DNA"/>
</dbReference>